<evidence type="ECO:0000256" key="8">
    <source>
        <dbReference type="ARBA" id="ARBA00022801"/>
    </source>
</evidence>
<keyword evidence="14" id="KW-0326">Glycosidase</keyword>
<feature type="domain" description="X8" evidence="19">
    <location>
        <begin position="367"/>
        <end position="449"/>
    </location>
</feature>
<dbReference type="GO" id="GO:0098552">
    <property type="term" value="C:side of membrane"/>
    <property type="evidence" value="ECO:0007669"/>
    <property type="project" value="UniProtKB-KW"/>
</dbReference>
<dbReference type="AlphaFoldDB" id="A0A9Q0JG45"/>
<evidence type="ECO:0000256" key="1">
    <source>
        <dbReference type="ARBA" id="ARBA00000382"/>
    </source>
</evidence>
<dbReference type="SUPFAM" id="SSF51445">
    <property type="entry name" value="(Trans)glycosidases"/>
    <property type="match status" value="1"/>
</dbReference>
<keyword evidence="13" id="KW-0449">Lipoprotein</keyword>
<organism evidence="20 21">
    <name type="scientific">Turnera subulata</name>
    <dbReference type="NCBI Taxonomy" id="218843"/>
    <lineage>
        <taxon>Eukaryota</taxon>
        <taxon>Viridiplantae</taxon>
        <taxon>Streptophyta</taxon>
        <taxon>Embryophyta</taxon>
        <taxon>Tracheophyta</taxon>
        <taxon>Spermatophyta</taxon>
        <taxon>Magnoliopsida</taxon>
        <taxon>eudicotyledons</taxon>
        <taxon>Gunneridae</taxon>
        <taxon>Pentapetalae</taxon>
        <taxon>rosids</taxon>
        <taxon>fabids</taxon>
        <taxon>Malpighiales</taxon>
        <taxon>Passifloraceae</taxon>
        <taxon>Turnera</taxon>
    </lineage>
</organism>
<keyword evidence="8" id="KW-0378">Hydrolase</keyword>
<dbReference type="OrthoDB" id="1293114at2759"/>
<evidence type="ECO:0000256" key="17">
    <source>
        <dbReference type="RuleBase" id="RU004335"/>
    </source>
</evidence>
<dbReference type="InterPro" id="IPR012946">
    <property type="entry name" value="X8"/>
</dbReference>
<feature type="chain" id="PRO_5040238635" description="glucan endo-1,3-beta-D-glucosidase" evidence="18">
    <location>
        <begin position="25"/>
        <end position="484"/>
    </location>
</feature>
<evidence type="ECO:0000256" key="15">
    <source>
        <dbReference type="ARBA" id="ARBA00033335"/>
    </source>
</evidence>
<keyword evidence="5" id="KW-1003">Cell membrane</keyword>
<dbReference type="GO" id="GO:0042973">
    <property type="term" value="F:glucan endo-1,3-beta-D-glucosidase activity"/>
    <property type="evidence" value="ECO:0007669"/>
    <property type="project" value="UniProtKB-EC"/>
</dbReference>
<evidence type="ECO:0000256" key="6">
    <source>
        <dbReference type="ARBA" id="ARBA00022622"/>
    </source>
</evidence>
<comment type="similarity">
    <text evidence="3 17">Belongs to the glycosyl hydrolase 17 family.</text>
</comment>
<feature type="signal peptide" evidence="18">
    <location>
        <begin position="1"/>
        <end position="24"/>
    </location>
</feature>
<dbReference type="EMBL" id="JAKUCV010003031">
    <property type="protein sequence ID" value="KAJ4840493.1"/>
    <property type="molecule type" value="Genomic_DNA"/>
</dbReference>
<dbReference type="FunFam" id="3.20.20.80:FF:000008">
    <property type="entry name" value="Glucan endo-1,3-beta-glucosidase 5"/>
    <property type="match status" value="1"/>
</dbReference>
<evidence type="ECO:0000256" key="13">
    <source>
        <dbReference type="ARBA" id="ARBA00023288"/>
    </source>
</evidence>
<reference evidence="20" key="1">
    <citation type="submission" date="2022-02" db="EMBL/GenBank/DDBJ databases">
        <authorList>
            <person name="Henning P.M."/>
            <person name="McCubbin A.G."/>
            <person name="Shore J.S."/>
        </authorList>
    </citation>
    <scope>NUCLEOTIDE SEQUENCE</scope>
    <source>
        <strain evidence="20">F60SS</strain>
        <tissue evidence="20">Leaves</tissue>
    </source>
</reference>
<keyword evidence="9" id="KW-0611">Plant defense</keyword>
<comment type="catalytic activity">
    <reaction evidence="1">
        <text>Hydrolysis of (1-&gt;3)-beta-D-glucosidic linkages in (1-&gt;3)-beta-D-glucans.</text>
        <dbReference type="EC" id="3.2.1.39"/>
    </reaction>
</comment>
<accession>A0A9Q0JG45</accession>
<dbReference type="Gene3D" id="3.20.20.80">
    <property type="entry name" value="Glycosidases"/>
    <property type="match status" value="1"/>
</dbReference>
<protein>
    <recommendedName>
        <fullName evidence="4">glucan endo-1,3-beta-D-glucosidase</fullName>
        <ecNumber evidence="4">3.2.1.39</ecNumber>
    </recommendedName>
    <alternativeName>
        <fullName evidence="15">(1-&gt;3)-beta-glucan endohydrolase</fullName>
    </alternativeName>
    <alternativeName>
        <fullName evidence="16">Beta-1,3-endoglucanase</fullName>
    </alternativeName>
</protein>
<dbReference type="PANTHER" id="PTHR32227">
    <property type="entry name" value="GLUCAN ENDO-1,3-BETA-GLUCOSIDASE BG1-RELATED-RELATED"/>
    <property type="match status" value="1"/>
</dbReference>
<dbReference type="GO" id="GO:0006952">
    <property type="term" value="P:defense response"/>
    <property type="evidence" value="ECO:0007669"/>
    <property type="project" value="UniProtKB-KW"/>
</dbReference>
<evidence type="ECO:0000256" key="12">
    <source>
        <dbReference type="ARBA" id="ARBA00023180"/>
    </source>
</evidence>
<evidence type="ECO:0000313" key="21">
    <source>
        <dbReference type="Proteomes" id="UP001141552"/>
    </source>
</evidence>
<evidence type="ECO:0000256" key="2">
    <source>
        <dbReference type="ARBA" id="ARBA00004609"/>
    </source>
</evidence>
<evidence type="ECO:0000256" key="5">
    <source>
        <dbReference type="ARBA" id="ARBA00022475"/>
    </source>
</evidence>
<dbReference type="Pfam" id="PF00332">
    <property type="entry name" value="Glyco_hydro_17"/>
    <property type="match status" value="1"/>
</dbReference>
<dbReference type="Proteomes" id="UP001141552">
    <property type="component" value="Unassembled WGS sequence"/>
</dbReference>
<gene>
    <name evidence="20" type="ORF">Tsubulata_000416</name>
</gene>
<comment type="caution">
    <text evidence="20">The sequence shown here is derived from an EMBL/GenBank/DDBJ whole genome shotgun (WGS) entry which is preliminary data.</text>
</comment>
<proteinExistence type="inferred from homology"/>
<dbReference type="Pfam" id="PF07983">
    <property type="entry name" value="X8"/>
    <property type="match status" value="1"/>
</dbReference>
<keyword evidence="12" id="KW-0325">Glycoprotein</keyword>
<evidence type="ECO:0000256" key="3">
    <source>
        <dbReference type="ARBA" id="ARBA00008773"/>
    </source>
</evidence>
<keyword evidence="11" id="KW-1015">Disulfide bond</keyword>
<dbReference type="FunFam" id="1.20.58.1040:FF:000002">
    <property type="entry name" value="Glucan endo-1,3-beta-glucosidase 8"/>
    <property type="match status" value="1"/>
</dbReference>
<evidence type="ECO:0000259" key="19">
    <source>
        <dbReference type="SMART" id="SM00768"/>
    </source>
</evidence>
<dbReference type="GO" id="GO:0005886">
    <property type="term" value="C:plasma membrane"/>
    <property type="evidence" value="ECO:0007669"/>
    <property type="project" value="UniProtKB-SubCell"/>
</dbReference>
<evidence type="ECO:0000256" key="4">
    <source>
        <dbReference type="ARBA" id="ARBA00012780"/>
    </source>
</evidence>
<dbReference type="EC" id="3.2.1.39" evidence="4"/>
<dbReference type="InterPro" id="IPR017853">
    <property type="entry name" value="GH"/>
</dbReference>
<dbReference type="InterPro" id="IPR044965">
    <property type="entry name" value="Glyco_hydro_17_plant"/>
</dbReference>
<evidence type="ECO:0000256" key="7">
    <source>
        <dbReference type="ARBA" id="ARBA00022729"/>
    </source>
</evidence>
<reference evidence="20" key="2">
    <citation type="journal article" date="2023" name="Plants (Basel)">
        <title>Annotation of the Turnera subulata (Passifloraceae) Draft Genome Reveals the S-Locus Evolved after the Divergence of Turneroideae from Passifloroideae in a Stepwise Manner.</title>
        <authorList>
            <person name="Henning P.M."/>
            <person name="Roalson E.H."/>
            <person name="Mir W."/>
            <person name="McCubbin A.G."/>
            <person name="Shore J.S."/>
        </authorList>
    </citation>
    <scope>NUCLEOTIDE SEQUENCE</scope>
    <source>
        <strain evidence="20">F60SS</strain>
    </source>
</reference>
<keyword evidence="6" id="KW-0336">GPI-anchor</keyword>
<evidence type="ECO:0000313" key="20">
    <source>
        <dbReference type="EMBL" id="KAJ4840493.1"/>
    </source>
</evidence>
<evidence type="ECO:0000256" key="18">
    <source>
        <dbReference type="SAM" id="SignalP"/>
    </source>
</evidence>
<keyword evidence="10" id="KW-0472">Membrane</keyword>
<evidence type="ECO:0000256" key="14">
    <source>
        <dbReference type="ARBA" id="ARBA00023295"/>
    </source>
</evidence>
<dbReference type="SMART" id="SM00768">
    <property type="entry name" value="X8"/>
    <property type="match status" value="1"/>
</dbReference>
<evidence type="ECO:0000256" key="9">
    <source>
        <dbReference type="ARBA" id="ARBA00022821"/>
    </source>
</evidence>
<sequence length="484" mass="53147">MPPNLSLLFLFLVAISTISSPALAIGVNWGTAASHPLPPPKVVELLKANKIGKVKLSDADPLVLQALSGSKIDVTVGIPNSMLKTLNSSRKAAESWVHDNVTRYLSGGGGAVRIEYVAVGDEPFHQSYGEQFHPFVTGAAINIQIALTRANLAAEVKVVVPCSYDTFQSESNLPSKGHFRPDLNKTMIELLTFLSKHHSPFFVTISPFVGFHQNKNISIDFSLFKPTAHPRKDSHKTYTNTLDLSYDTLVNALSTVGFSDMDIVIAKIGWPTDGADNATSSTAETFMKGLMDRLRSKSGTPLRPRNPPLETYIFSLLDEDERSISTGNFERHWGVFTFDGQAKYHVNFGQGPTNPVNAQNVKYLASRWCVVNNNKDLSNATASAMDACSVADCSAISPGGSCFNISWPGNISYAFNSYYQQHDQRADSCDFGGLGLITTVNPSVNNCRFSVQLDTSHTDTWSRTYFFQWMILETVGLLFFLLFT</sequence>
<comment type="subcellular location">
    <subcellularLocation>
        <location evidence="2">Cell membrane</location>
        <topology evidence="2">Lipid-anchor</topology>
        <topology evidence="2">GPI-anchor</topology>
    </subcellularLocation>
</comment>
<keyword evidence="7 18" id="KW-0732">Signal</keyword>
<evidence type="ECO:0000256" key="16">
    <source>
        <dbReference type="ARBA" id="ARBA00033417"/>
    </source>
</evidence>
<evidence type="ECO:0000256" key="11">
    <source>
        <dbReference type="ARBA" id="ARBA00023157"/>
    </source>
</evidence>
<dbReference type="GO" id="GO:0005975">
    <property type="term" value="P:carbohydrate metabolic process"/>
    <property type="evidence" value="ECO:0007669"/>
    <property type="project" value="InterPro"/>
</dbReference>
<name>A0A9Q0JG45_9ROSI</name>
<dbReference type="InterPro" id="IPR000490">
    <property type="entry name" value="Glyco_hydro_17"/>
</dbReference>
<keyword evidence="21" id="KW-1185">Reference proteome</keyword>
<dbReference type="Gene3D" id="1.20.58.1040">
    <property type="match status" value="1"/>
</dbReference>
<evidence type="ECO:0000256" key="10">
    <source>
        <dbReference type="ARBA" id="ARBA00023136"/>
    </source>
</evidence>